<dbReference type="InterPro" id="IPR036770">
    <property type="entry name" value="Ankyrin_rpt-contain_sf"/>
</dbReference>
<feature type="repeat" description="ANK" evidence="3">
    <location>
        <begin position="44"/>
        <end position="76"/>
    </location>
</feature>
<feature type="repeat" description="ANK" evidence="3">
    <location>
        <begin position="216"/>
        <end position="248"/>
    </location>
</feature>
<dbReference type="PROSITE" id="PS50297">
    <property type="entry name" value="ANK_REP_REGION"/>
    <property type="match status" value="3"/>
</dbReference>
<organism evidence="5">
    <name type="scientific">Anaplasma phagocytophilum</name>
    <name type="common">Ehrlichia phagocytophila</name>
    <dbReference type="NCBI Taxonomy" id="948"/>
    <lineage>
        <taxon>Bacteria</taxon>
        <taxon>Pseudomonadati</taxon>
        <taxon>Pseudomonadota</taxon>
        <taxon>Alphaproteobacteria</taxon>
        <taxon>Rickettsiales</taxon>
        <taxon>Anaplasmataceae</taxon>
        <taxon>Anaplasma</taxon>
        <taxon>phagocytophilum group</taxon>
    </lineage>
</organism>
<dbReference type="SMART" id="SM00248">
    <property type="entry name" value="ANK"/>
    <property type="match status" value="14"/>
</dbReference>
<gene>
    <name evidence="5" type="primary">ankA</name>
</gene>
<dbReference type="Gene3D" id="1.25.40.20">
    <property type="entry name" value="Ankyrin repeat-containing domain"/>
    <property type="match status" value="5"/>
</dbReference>
<feature type="repeat" description="ANK" evidence="3">
    <location>
        <begin position="831"/>
        <end position="863"/>
    </location>
</feature>
<dbReference type="SUPFAM" id="SSF48403">
    <property type="entry name" value="Ankyrin repeat"/>
    <property type="match status" value="2"/>
</dbReference>
<evidence type="ECO:0000256" key="3">
    <source>
        <dbReference type="PROSITE-ProRule" id="PRU00023"/>
    </source>
</evidence>
<accession>R9WWB5</accession>
<evidence type="ECO:0000256" key="1">
    <source>
        <dbReference type="ARBA" id="ARBA00022737"/>
    </source>
</evidence>
<name>R9WWB5_ANAPH</name>
<evidence type="ECO:0000256" key="2">
    <source>
        <dbReference type="ARBA" id="ARBA00023043"/>
    </source>
</evidence>
<dbReference type="Pfam" id="PF00023">
    <property type="entry name" value="Ank"/>
    <property type="match status" value="1"/>
</dbReference>
<dbReference type="PRINTS" id="PR01415">
    <property type="entry name" value="ANKYRIN"/>
</dbReference>
<proteinExistence type="predicted"/>
<dbReference type="PANTHER" id="PTHR24198:SF165">
    <property type="entry name" value="ANKYRIN REPEAT-CONTAINING PROTEIN-RELATED"/>
    <property type="match status" value="1"/>
</dbReference>
<feature type="compositionally biased region" description="Polar residues" evidence="4">
    <location>
        <begin position="1189"/>
        <end position="1200"/>
    </location>
</feature>
<evidence type="ECO:0000313" key="5">
    <source>
        <dbReference type="EMBL" id="AGO06053.1"/>
    </source>
</evidence>
<dbReference type="Pfam" id="PF12796">
    <property type="entry name" value="Ank_2"/>
    <property type="match status" value="2"/>
</dbReference>
<feature type="region of interest" description="Disordered" evidence="4">
    <location>
        <begin position="1245"/>
        <end position="1300"/>
    </location>
</feature>
<reference evidence="5" key="1">
    <citation type="journal article" date="2013" name="BMC Vet. Res.">
        <title>Anaplasma phagocytophilum strains from voles and shrews exhibit specific ankA gene sequences.</title>
        <authorList>
            <person name="Majazki J."/>
            <person name="Wuppenhorst N."/>
            <person name="Hartelt K."/>
            <person name="Birtles R."/>
            <person name="von Loewenich F.D."/>
        </authorList>
    </citation>
    <scope>NUCLEOTIDE SEQUENCE</scope>
    <source>
        <strain evidence="5">Rodent_220_99</strain>
    </source>
</reference>
<keyword evidence="2 3" id="KW-0040">ANK repeat</keyword>
<dbReference type="InterPro" id="IPR002110">
    <property type="entry name" value="Ankyrin_rpt"/>
</dbReference>
<feature type="compositionally biased region" description="Basic and acidic residues" evidence="4">
    <location>
        <begin position="1253"/>
        <end position="1263"/>
    </location>
</feature>
<dbReference type="PANTHER" id="PTHR24198">
    <property type="entry name" value="ANKYRIN REPEAT AND PROTEIN KINASE DOMAIN-CONTAINING PROTEIN"/>
    <property type="match status" value="1"/>
</dbReference>
<keyword evidence="1" id="KW-0677">Repeat</keyword>
<sequence>MLTEEERTKIKGVLQAIIQSDYNKFERLLQGVSTEGINTAVDANGRTLVHYAATSREEKYYNILVERGAVTNIRDANGIDPQQAREQARRARTQWVGADINDPGVARQCMMQAAKQAAKRKFYESIAILDLVQNCDVNMQLDEVGNSVLHLACLEGSEPSFTSALLMKGSSLSAQDVDGNTPIHAAAASGAKHAVENLSVLCDHALIADINARRNDGNTALHVAVSLMSKPKIEHLLTRFSNIGLANNEGESICGIVAKMWPRREILPFVEKVTQAVSPNIEGNRECADSLLLPDKTGTSAVLHIMKRQVQEAPKVFQTALNIADMVYASGAPEVKSLFVCPNTQDAKTLMHFVCSKNMAHCGSFAFSVLDEAHHRYGDAPFSVVDTAGKAPVHIAAEESSIEVFKKVVLCTSEEVINAVSSNGRAPIHILVEDEVHPKAASEKLYVLLENARNLPSINLPSPVSGCTPVVTAYKKGCFEEVERMLRHYSMVVEAPSHDGLTVLHHAARDGNLEILTSAVTAWNLKHGSYSNFPVRDEVPTPGVYAVREAKDLKALVDVIDRLLEHEPNPQHIAIEAIRRGASGLLEHFITQGVVDVNEKIVNLEGGETTLMLEALRAGQYDLVKILIDSGATVEGISTEPALSAGILGGCFQGRNAIRHMARVVDAGAMVNAPVGALSPLTAAVQAANKGVSAERTRAVIKFLAQRGADLDSTDEIGNPALHLATANGDKKTAKVLMESGANPKQQDGNGRTALHIAAAKGDIVLFKLIAKQCQESCFSAHSYIGDTALQEVLCNPSTSEKCCLKMLKELKKRVSKECFKDIINTRQLANGATLLHMAAERGFGKACSLLLEAGAEVSVADIEGRTPADVASPALKVRPWFFGKSVARKLMESVQVPEGGFPPYVPSEAMLAGYRTPTWESISTVSSISSLSSFGSKSESDLVSEARAGGAVEEVRDLPGGAGGIESVYATAGAGGSVESESIYEEVGDLPGSAGGIESIYATVGAGGSVESESIYEEVGDLTTGTGGAESIYATAGARGVVESESIYEEVGDLTTGTGGAESIYATAGARGVVESESIYEEVGDLTTGTGGAESIYATVGARGAGVRPEPERPESIYAEADTSPGKGTATPEPIYATVKKGVKKGDTSQREEVPVTSRKTISVVKKKDRPAAPPRTSSLPPADLSSDRSPSVTKSSSCAGALQEQKSKSSPGQAGATVLTSEAEAALASTGVAREELARAAEGLQGAVEAQKGEGAEKALSHSEGPSSDAPGRAGDGSQPEAPQSEGHKYAKRGGRGR</sequence>
<feature type="repeat" description="ANK" evidence="3">
    <location>
        <begin position="717"/>
        <end position="749"/>
    </location>
</feature>
<dbReference type="EMBL" id="KC740474">
    <property type="protein sequence ID" value="AGO06053.1"/>
    <property type="molecule type" value="Genomic_DNA"/>
</dbReference>
<dbReference type="PROSITE" id="PS50088">
    <property type="entry name" value="ANK_REPEAT"/>
    <property type="match status" value="5"/>
</dbReference>
<feature type="region of interest" description="Disordered" evidence="4">
    <location>
        <begin position="1118"/>
        <end position="1219"/>
    </location>
</feature>
<evidence type="ECO:0000256" key="4">
    <source>
        <dbReference type="SAM" id="MobiDB-lite"/>
    </source>
</evidence>
<feature type="repeat" description="ANK" evidence="3">
    <location>
        <begin position="144"/>
        <end position="177"/>
    </location>
</feature>
<protein>
    <submittedName>
        <fullName evidence="5">AnkA</fullName>
    </submittedName>
</protein>
<feature type="compositionally biased region" description="Basic and acidic residues" evidence="4">
    <location>
        <begin position="1145"/>
        <end position="1155"/>
    </location>
</feature>